<dbReference type="AlphaFoldDB" id="A0AA45QRS2"/>
<dbReference type="KEGG" id="lti:JW886_09705"/>
<keyword evidence="2" id="KW-1185">Reference proteome</keyword>
<dbReference type="EMBL" id="CP070872">
    <property type="protein sequence ID" value="QSE76706.1"/>
    <property type="molecule type" value="Genomic_DNA"/>
</dbReference>
<accession>A0AA45QRS2</accession>
<evidence type="ECO:0000313" key="2">
    <source>
        <dbReference type="Proteomes" id="UP000663608"/>
    </source>
</evidence>
<evidence type="ECO:0000313" key="1">
    <source>
        <dbReference type="EMBL" id="QSE76706.1"/>
    </source>
</evidence>
<protein>
    <submittedName>
        <fullName evidence="1">Uncharacterized protein</fullName>
    </submittedName>
</protein>
<proteinExistence type="predicted"/>
<sequence length="141" mass="16660">MIFFTIILIIVAVIVFFIRFQDFVDFGSGKTPSQVLEEESKSISDIEVIPEAKDNKADALKKKKEDFEKKFPPVKWRVSRYPTDFYDGLEFYFDNEYEAQKLAKGLKSDMNDRKDYFKPGRVEVKRVERIGNERSSSIYYR</sequence>
<dbReference type="RefSeq" id="WP_205871991.1">
    <property type="nucleotide sequence ID" value="NZ_CP070872.1"/>
</dbReference>
<name>A0AA45QRS2_9LACT</name>
<dbReference type="Proteomes" id="UP000663608">
    <property type="component" value="Chromosome"/>
</dbReference>
<organism evidence="1 2">
    <name type="scientific">Lactococcus taiwanensis</name>
    <dbReference type="NCBI Taxonomy" id="1151742"/>
    <lineage>
        <taxon>Bacteria</taxon>
        <taxon>Bacillati</taxon>
        <taxon>Bacillota</taxon>
        <taxon>Bacilli</taxon>
        <taxon>Lactobacillales</taxon>
        <taxon>Streptococcaceae</taxon>
        <taxon>Lactococcus</taxon>
    </lineage>
</organism>
<gene>
    <name evidence="1" type="ORF">JW886_09705</name>
</gene>
<reference evidence="1 2" key="1">
    <citation type="submission" date="2021-02" db="EMBL/GenBank/DDBJ databases">
        <title>Complete genome sequence of Lactococcus lactis strain K_LL004.</title>
        <authorList>
            <person name="Kim H.B."/>
        </authorList>
    </citation>
    <scope>NUCLEOTIDE SEQUENCE [LARGE SCALE GENOMIC DNA]</scope>
    <source>
        <strain evidence="1 2">K_LL004</strain>
    </source>
</reference>